<feature type="compositionally biased region" description="Basic and acidic residues" evidence="1">
    <location>
        <begin position="27"/>
        <end position="50"/>
    </location>
</feature>
<dbReference type="Gene3D" id="3.50.50.60">
    <property type="entry name" value="FAD/NAD(P)-binding domain"/>
    <property type="match status" value="1"/>
</dbReference>
<dbReference type="EMBL" id="CAJNNW010008219">
    <property type="protein sequence ID" value="CAE8649835.1"/>
    <property type="molecule type" value="Genomic_DNA"/>
</dbReference>
<dbReference type="Pfam" id="PF13450">
    <property type="entry name" value="NAD_binding_8"/>
    <property type="match status" value="1"/>
</dbReference>
<organism evidence="3 4">
    <name type="scientific">Polarella glacialis</name>
    <name type="common">Dinoflagellate</name>
    <dbReference type="NCBI Taxonomy" id="89957"/>
    <lineage>
        <taxon>Eukaryota</taxon>
        <taxon>Sar</taxon>
        <taxon>Alveolata</taxon>
        <taxon>Dinophyceae</taxon>
        <taxon>Suessiales</taxon>
        <taxon>Suessiaceae</taxon>
        <taxon>Polarella</taxon>
    </lineage>
</organism>
<dbReference type="InterPro" id="IPR036188">
    <property type="entry name" value="FAD/NAD-bd_sf"/>
</dbReference>
<dbReference type="PANTHER" id="PTHR16128">
    <property type="entry name" value="FAD/NAD(P)-BINDING OXIDOREDUCTASE FAMILY PROTEIN"/>
    <property type="match status" value="1"/>
</dbReference>
<accession>A0A813IFS8</accession>
<dbReference type="AlphaFoldDB" id="A0A813IFS8"/>
<dbReference type="OrthoDB" id="2161133at2759"/>
<proteinExistence type="predicted"/>
<dbReference type="Proteomes" id="UP000654075">
    <property type="component" value="Unassembled WGS sequence"/>
</dbReference>
<keyword evidence="5" id="KW-1185">Reference proteome</keyword>
<feature type="region of interest" description="Disordered" evidence="1">
    <location>
        <begin position="1"/>
        <end position="73"/>
    </location>
</feature>
<evidence type="ECO:0000313" key="5">
    <source>
        <dbReference type="Proteomes" id="UP000654075"/>
    </source>
</evidence>
<comment type="caution">
    <text evidence="3">The sequence shown here is derived from an EMBL/GenBank/DDBJ whole genome shotgun (WGS) entry which is preliminary data.</text>
</comment>
<gene>
    <name evidence="2" type="ORF">PGLA1383_LOCUS6214</name>
    <name evidence="3" type="ORF">PGLA2088_LOCUS7779</name>
</gene>
<evidence type="ECO:0000313" key="3">
    <source>
        <dbReference type="EMBL" id="CAE8649835.1"/>
    </source>
</evidence>
<evidence type="ECO:0000313" key="2">
    <source>
        <dbReference type="EMBL" id="CAE8587375.1"/>
    </source>
</evidence>
<dbReference type="Gene3D" id="3.90.660.10">
    <property type="match status" value="1"/>
</dbReference>
<reference evidence="3" key="1">
    <citation type="submission" date="2021-02" db="EMBL/GenBank/DDBJ databases">
        <authorList>
            <person name="Dougan E. K."/>
            <person name="Rhodes N."/>
            <person name="Thang M."/>
            <person name="Chan C."/>
        </authorList>
    </citation>
    <scope>NUCLEOTIDE SEQUENCE</scope>
</reference>
<dbReference type="PANTHER" id="PTHR16128:SF5">
    <property type="entry name" value="FAD_NAD(P)-BINDING OXIDOREDUCTASE FAMILY PROTEIN"/>
    <property type="match status" value="1"/>
</dbReference>
<evidence type="ECO:0000256" key="1">
    <source>
        <dbReference type="SAM" id="MobiDB-lite"/>
    </source>
</evidence>
<name>A0A813IFS8_POLGL</name>
<dbReference type="EMBL" id="CAJNNV010002565">
    <property type="protein sequence ID" value="CAE8587375.1"/>
    <property type="molecule type" value="Genomic_DNA"/>
</dbReference>
<sequence>MAEGGYPSAGKPRRWAGKDTSAVAGGEAKDTDASKDREVRLAGGAKEDSLPPRSGPPRQFPRPQTGGQGPASGSIRSVCVVGGGPSGLGCCRVLCDAGLEVTLVQESRGLGGKLCTKFVNGKEDPTLHFDMGVQLLRPAGQFAQELEGVIAPWPLPGRFKLLRTSGGWNGWKFTEESEIPVDGYVVGVPSMSAIGRHLAGQCKNLSVHIDRTAHVRGRDPKSGRWEVEWTRKAPTGTQLKYRPELAEDISSEACRGDFDAVVLAFEANKLTRGCKSGYKMVEPSATPAIRQKLSGGKTKTSQIWNLMVAFDEDLKMPWDAASVEGHRSIGWVAVNSSKPQRAKLPQCFQVFSTREWADWQQWGKRDVERELLVEVMDFLEKVLGRRPPKPVFVMAGRWGNNTESVLTGVPPKGEFPMRALGHEAAGKVVWEGSDRMGATGDWTRGFSVSDAFTAGQEMGEAVVKEASR</sequence>
<protein>
    <recommendedName>
        <fullName evidence="6">Amine oxidase</fullName>
    </recommendedName>
</protein>
<evidence type="ECO:0008006" key="6">
    <source>
        <dbReference type="Google" id="ProtNLM"/>
    </source>
</evidence>
<dbReference type="Proteomes" id="UP000626109">
    <property type="component" value="Unassembled WGS sequence"/>
</dbReference>
<evidence type="ECO:0000313" key="4">
    <source>
        <dbReference type="Proteomes" id="UP000626109"/>
    </source>
</evidence>
<dbReference type="SUPFAM" id="SSF51905">
    <property type="entry name" value="FAD/NAD(P)-binding domain"/>
    <property type="match status" value="1"/>
</dbReference>